<name>A0A5B7CZV9_PORTR</name>
<evidence type="ECO:0000256" key="1">
    <source>
        <dbReference type="SAM" id="MobiDB-lite"/>
    </source>
</evidence>
<protein>
    <submittedName>
        <fullName evidence="2">Uncharacterized protein</fullName>
    </submittedName>
</protein>
<organism evidence="2 3">
    <name type="scientific">Portunus trituberculatus</name>
    <name type="common">Swimming crab</name>
    <name type="synonym">Neptunus trituberculatus</name>
    <dbReference type="NCBI Taxonomy" id="210409"/>
    <lineage>
        <taxon>Eukaryota</taxon>
        <taxon>Metazoa</taxon>
        <taxon>Ecdysozoa</taxon>
        <taxon>Arthropoda</taxon>
        <taxon>Crustacea</taxon>
        <taxon>Multicrustacea</taxon>
        <taxon>Malacostraca</taxon>
        <taxon>Eumalacostraca</taxon>
        <taxon>Eucarida</taxon>
        <taxon>Decapoda</taxon>
        <taxon>Pleocyemata</taxon>
        <taxon>Brachyura</taxon>
        <taxon>Eubrachyura</taxon>
        <taxon>Portunoidea</taxon>
        <taxon>Portunidae</taxon>
        <taxon>Portuninae</taxon>
        <taxon>Portunus</taxon>
    </lineage>
</organism>
<keyword evidence="3" id="KW-1185">Reference proteome</keyword>
<reference evidence="2 3" key="1">
    <citation type="submission" date="2019-05" db="EMBL/GenBank/DDBJ databases">
        <title>Another draft genome of Portunus trituberculatus and its Hox gene families provides insights of decapod evolution.</title>
        <authorList>
            <person name="Jeong J.-H."/>
            <person name="Song I."/>
            <person name="Kim S."/>
            <person name="Choi T."/>
            <person name="Kim D."/>
            <person name="Ryu S."/>
            <person name="Kim W."/>
        </authorList>
    </citation>
    <scope>NUCLEOTIDE SEQUENCE [LARGE SCALE GENOMIC DNA]</scope>
    <source>
        <tissue evidence="2">Muscle</tissue>
    </source>
</reference>
<sequence length="110" mass="12462">MGCKAIGSFRITQQDAILHARHPRIFTPRSGDSLYSGHTHDGRHVSLPEVTVQARHAAIWNVTRRCHGDRRTTLTLPPATTHTELHTHRHLSNASWPVQDMTDAAEHRKH</sequence>
<dbReference type="Proteomes" id="UP000324222">
    <property type="component" value="Unassembled WGS sequence"/>
</dbReference>
<evidence type="ECO:0000313" key="2">
    <source>
        <dbReference type="EMBL" id="MPC14990.1"/>
    </source>
</evidence>
<proteinExistence type="predicted"/>
<feature type="region of interest" description="Disordered" evidence="1">
    <location>
        <begin position="83"/>
        <end position="110"/>
    </location>
</feature>
<dbReference type="EMBL" id="VSRR010000395">
    <property type="protein sequence ID" value="MPC14990.1"/>
    <property type="molecule type" value="Genomic_DNA"/>
</dbReference>
<evidence type="ECO:0000313" key="3">
    <source>
        <dbReference type="Proteomes" id="UP000324222"/>
    </source>
</evidence>
<comment type="caution">
    <text evidence="2">The sequence shown here is derived from an EMBL/GenBank/DDBJ whole genome shotgun (WGS) entry which is preliminary data.</text>
</comment>
<accession>A0A5B7CZV9</accession>
<gene>
    <name evidence="2" type="ORF">E2C01_007770</name>
</gene>
<dbReference type="AlphaFoldDB" id="A0A5B7CZV9"/>